<protein>
    <submittedName>
        <fullName evidence="2">Uncharacterized protein</fullName>
    </submittedName>
</protein>
<dbReference type="AlphaFoldDB" id="E7FTV8"/>
<keyword evidence="1" id="KW-0472">Membrane</keyword>
<evidence type="ECO:0000313" key="3">
    <source>
        <dbReference type="Proteomes" id="UP000003028"/>
    </source>
</evidence>
<evidence type="ECO:0000256" key="1">
    <source>
        <dbReference type="SAM" id="Phobius"/>
    </source>
</evidence>
<organism evidence="2 3">
    <name type="scientific">Erysipelothrix rhusiopathiae ATCC 19414</name>
    <dbReference type="NCBI Taxonomy" id="525280"/>
    <lineage>
        <taxon>Bacteria</taxon>
        <taxon>Bacillati</taxon>
        <taxon>Bacillota</taxon>
        <taxon>Erysipelotrichia</taxon>
        <taxon>Erysipelotrichales</taxon>
        <taxon>Erysipelotrichaceae</taxon>
        <taxon>Erysipelothrix</taxon>
    </lineage>
</organism>
<keyword evidence="1" id="KW-0812">Transmembrane</keyword>
<evidence type="ECO:0000313" key="2">
    <source>
        <dbReference type="EMBL" id="EFY09447.1"/>
    </source>
</evidence>
<comment type="caution">
    <text evidence="2">The sequence shown here is derived from an EMBL/GenBank/DDBJ whole genome shotgun (WGS) entry which is preliminary data.</text>
</comment>
<gene>
    <name evidence="2" type="ORF">HMPREF0357_10242</name>
</gene>
<accession>E7FTV8</accession>
<dbReference type="Proteomes" id="UP000003028">
    <property type="component" value="Unassembled WGS sequence"/>
</dbReference>
<keyword evidence="3" id="KW-1185">Reference proteome</keyword>
<proteinExistence type="predicted"/>
<name>E7FTV8_ERYRH</name>
<keyword evidence="1" id="KW-1133">Transmembrane helix</keyword>
<feature type="transmembrane region" description="Helical" evidence="1">
    <location>
        <begin position="62"/>
        <end position="83"/>
    </location>
</feature>
<sequence>MRGNIMNKNKQAMKLGEISFGAGFFAFVVLRIAHVFYAADRVISGDSWNIFLQFKGLTMINLLSYALIVFSIIAFIYSLLNIVKE</sequence>
<dbReference type="EMBL" id="ACLK02000001">
    <property type="protein sequence ID" value="EFY09447.1"/>
    <property type="molecule type" value="Genomic_DNA"/>
</dbReference>
<reference evidence="2" key="1">
    <citation type="submission" date="2011-01" db="EMBL/GenBank/DDBJ databases">
        <authorList>
            <person name="Muzny D."/>
            <person name="Qin X."/>
            <person name="Buhay C."/>
            <person name="Dugan-Rocha S."/>
            <person name="Ding Y."/>
            <person name="Chen G."/>
            <person name="Hawes A."/>
            <person name="Holder M."/>
            <person name="Jhangiani S."/>
            <person name="Johnson A."/>
            <person name="Khan Z."/>
            <person name="Li Z."/>
            <person name="Liu W."/>
            <person name="Liu X."/>
            <person name="Perez L."/>
            <person name="Shen H."/>
            <person name="Wang Q."/>
            <person name="Watt J."/>
            <person name="Xi L."/>
            <person name="Xin Y."/>
            <person name="Zhou J."/>
            <person name="Deng J."/>
            <person name="Jiang H."/>
            <person name="Liu Y."/>
            <person name="Qu J."/>
            <person name="Song X.-Z."/>
            <person name="Zhang L."/>
            <person name="Villasana D."/>
            <person name="Johnson A."/>
            <person name="Liu J."/>
            <person name="Liyanage D."/>
            <person name="Lorensuhewa L."/>
            <person name="Robinson T."/>
            <person name="Song A."/>
            <person name="Song B.-B."/>
            <person name="Dinh H."/>
            <person name="Thornton R."/>
            <person name="Coyle M."/>
            <person name="Francisco L."/>
            <person name="Jackson L."/>
            <person name="Javaid M."/>
            <person name="Korchina V."/>
            <person name="Kovar C."/>
            <person name="Mata R."/>
            <person name="Mathew T."/>
            <person name="Ngo R."/>
            <person name="Nguyen L."/>
            <person name="Nguyen N."/>
            <person name="Okwuonu G."/>
            <person name="Ongeri F."/>
            <person name="Pham C."/>
            <person name="Simmons D."/>
            <person name="Wilczek-Boney K."/>
            <person name="Hale W."/>
            <person name="Jakkamsetti A."/>
            <person name="Pham P."/>
            <person name="Ruth R."/>
            <person name="San Lucas F."/>
            <person name="Warren J."/>
            <person name="Zhang J."/>
            <person name="Zhao Z."/>
            <person name="Zhou C."/>
            <person name="Zhu D."/>
            <person name="Lee S."/>
            <person name="Bess C."/>
            <person name="Blankenburg K."/>
            <person name="Forbes L."/>
            <person name="Fu Q."/>
            <person name="Gubbala S."/>
            <person name="Hirani K."/>
            <person name="Jayaseelan J.C."/>
            <person name="Lara F."/>
            <person name="Munidasa M."/>
            <person name="Palculict T."/>
            <person name="Patil S."/>
            <person name="Pu L.-L."/>
            <person name="Saada N."/>
            <person name="Tang L."/>
            <person name="Weissenberger G."/>
            <person name="Zhu Y."/>
            <person name="Hemphill L."/>
            <person name="Shang Y."/>
            <person name="Youmans B."/>
            <person name="Ayvaz T."/>
            <person name="Ross M."/>
            <person name="Santibanez J."/>
            <person name="Aqrawi P."/>
            <person name="Gross S."/>
            <person name="Joshi V."/>
            <person name="Fowler G."/>
            <person name="Nazareth L."/>
            <person name="Reid J."/>
            <person name="Worley K."/>
            <person name="Petrosino J."/>
            <person name="Highlander S."/>
            <person name="Gibbs R."/>
        </authorList>
    </citation>
    <scope>NUCLEOTIDE SEQUENCE [LARGE SCALE GENOMIC DNA]</scope>
    <source>
        <strain evidence="2">ATCC 19414</strain>
    </source>
</reference>